<dbReference type="Gene3D" id="3.40.50.150">
    <property type="entry name" value="Vaccinia Virus protein VP39"/>
    <property type="match status" value="2"/>
</dbReference>
<dbReference type="InterPro" id="IPR002941">
    <property type="entry name" value="DNA_methylase_N4/N6"/>
</dbReference>
<dbReference type="AlphaFoldDB" id="A0A2M8L843"/>
<dbReference type="EMBL" id="PFEP01000043">
    <property type="protein sequence ID" value="PJE72760.1"/>
    <property type="molecule type" value="Genomic_DNA"/>
</dbReference>
<name>A0A2M8L843_9BACT</name>
<feature type="domain" description="DNA methylase N-4/N-6" evidence="9">
    <location>
        <begin position="25"/>
        <end position="102"/>
    </location>
</feature>
<dbReference type="Pfam" id="PF01555">
    <property type="entry name" value="N6_N4_Mtase"/>
    <property type="match status" value="1"/>
</dbReference>
<comment type="catalytic activity">
    <reaction evidence="8">
        <text>a 2'-deoxycytidine in DNA + S-adenosyl-L-methionine = an N(4)-methyl-2'-deoxycytidine in DNA + S-adenosyl-L-homocysteine + H(+)</text>
        <dbReference type="Rhea" id="RHEA:16857"/>
        <dbReference type="Rhea" id="RHEA-COMP:11369"/>
        <dbReference type="Rhea" id="RHEA-COMP:13674"/>
        <dbReference type="ChEBI" id="CHEBI:15378"/>
        <dbReference type="ChEBI" id="CHEBI:57856"/>
        <dbReference type="ChEBI" id="CHEBI:59789"/>
        <dbReference type="ChEBI" id="CHEBI:85452"/>
        <dbReference type="ChEBI" id="CHEBI:137933"/>
        <dbReference type="EC" id="2.1.1.113"/>
    </reaction>
</comment>
<dbReference type="SUPFAM" id="SSF53335">
    <property type="entry name" value="S-adenosyl-L-methionine-dependent methyltransferases"/>
    <property type="match status" value="2"/>
</dbReference>
<keyword evidence="7" id="KW-0238">DNA-binding</keyword>
<comment type="similarity">
    <text evidence="1">Belongs to the N(4)/N(6)-methyltransferase family. N(4) subfamily.</text>
</comment>
<dbReference type="GO" id="GO:0032259">
    <property type="term" value="P:methylation"/>
    <property type="evidence" value="ECO:0007669"/>
    <property type="project" value="UniProtKB-KW"/>
</dbReference>
<dbReference type="PANTHER" id="PTHR13370">
    <property type="entry name" value="RNA METHYLASE-RELATED"/>
    <property type="match status" value="1"/>
</dbReference>
<evidence type="ECO:0000256" key="2">
    <source>
        <dbReference type="ARBA" id="ARBA00012185"/>
    </source>
</evidence>
<keyword evidence="6" id="KW-0680">Restriction system</keyword>
<sequence length="402" mass="47708">MQETNSMPKIKIPPNSETSLNGVDLSFVNVREYERTKHVHRLHPYLGKFIPQLVEVFLKHYFNKGDWILDPFLGSGTTLIEANVLGMPSAGIEISLFNCLIAEIKTKKYDIPLLEKETKDILFKTKEYSKWLTKGETQLTFLNKSYKKYNTESEYLNTWFSDRALQEILFYKDQIKNYQNQDILKIILSRTTRSARLIPHYDLARPKKPIREKYYCIKHHRTCEPVNEAMKFINRYSWDTIRRVKEFDRLRTNNVMKVIQGDSREIDFKKVKEYKGGKFDGIFTSPPYVGLIDYHDQHRYAYELFGFVNNDSKEIGPASKGRSEEAKKEYKKDIIAVFQNMNRLLKPEAKIFVVVNDRDNLYPEVATACRYKIERIYHRPVLMRTERDNTRFSESIYYFIKQ</sequence>
<dbReference type="GO" id="GO:0005737">
    <property type="term" value="C:cytoplasm"/>
    <property type="evidence" value="ECO:0007669"/>
    <property type="project" value="TreeGrafter"/>
</dbReference>
<dbReference type="InterPro" id="IPR017985">
    <property type="entry name" value="MeTrfase_CN4_CS"/>
</dbReference>
<dbReference type="GO" id="GO:0009307">
    <property type="term" value="P:DNA restriction-modification system"/>
    <property type="evidence" value="ECO:0007669"/>
    <property type="project" value="UniProtKB-KW"/>
</dbReference>
<reference evidence="11" key="1">
    <citation type="submission" date="2017-09" db="EMBL/GenBank/DDBJ databases">
        <title>Depth-based differentiation of microbial function through sediment-hosted aquifers and enrichment of novel symbionts in the deep terrestrial subsurface.</title>
        <authorList>
            <person name="Probst A.J."/>
            <person name="Ladd B."/>
            <person name="Jarett J.K."/>
            <person name="Geller-Mcgrath D.E."/>
            <person name="Sieber C.M.K."/>
            <person name="Emerson J.B."/>
            <person name="Anantharaman K."/>
            <person name="Thomas B.C."/>
            <person name="Malmstrom R."/>
            <person name="Stieglmeier M."/>
            <person name="Klingl A."/>
            <person name="Woyke T."/>
            <person name="Ryan C.M."/>
            <person name="Banfield J.F."/>
        </authorList>
    </citation>
    <scope>NUCLEOTIDE SEQUENCE [LARGE SCALE GENOMIC DNA]</scope>
</reference>
<evidence type="ECO:0000256" key="8">
    <source>
        <dbReference type="ARBA" id="ARBA00049120"/>
    </source>
</evidence>
<keyword evidence="5" id="KW-0949">S-adenosyl-L-methionine</keyword>
<comment type="caution">
    <text evidence="10">The sequence shown here is derived from an EMBL/GenBank/DDBJ whole genome shotgun (WGS) entry which is preliminary data.</text>
</comment>
<evidence type="ECO:0000256" key="5">
    <source>
        <dbReference type="ARBA" id="ARBA00022691"/>
    </source>
</evidence>
<evidence type="ECO:0000256" key="6">
    <source>
        <dbReference type="ARBA" id="ARBA00022747"/>
    </source>
</evidence>
<dbReference type="CDD" id="cd02440">
    <property type="entry name" value="AdoMet_MTases"/>
    <property type="match status" value="1"/>
</dbReference>
<dbReference type="PROSITE" id="PS00093">
    <property type="entry name" value="N4_MTASE"/>
    <property type="match status" value="1"/>
</dbReference>
<evidence type="ECO:0000256" key="1">
    <source>
        <dbReference type="ARBA" id="ARBA00010203"/>
    </source>
</evidence>
<evidence type="ECO:0000313" key="11">
    <source>
        <dbReference type="Proteomes" id="UP000230603"/>
    </source>
</evidence>
<organism evidence="10 11">
    <name type="scientific">Candidatus Tagabacteria bacterium CG10_big_fil_rev_8_21_14_0_10_40_13</name>
    <dbReference type="NCBI Taxonomy" id="1975022"/>
    <lineage>
        <taxon>Bacteria</taxon>
        <taxon>Candidatus Tagaibacteriota</taxon>
    </lineage>
</organism>
<dbReference type="Proteomes" id="UP000230603">
    <property type="component" value="Unassembled WGS sequence"/>
</dbReference>
<evidence type="ECO:0000256" key="3">
    <source>
        <dbReference type="ARBA" id="ARBA00022603"/>
    </source>
</evidence>
<dbReference type="PANTHER" id="PTHR13370:SF3">
    <property type="entry name" value="TRNA (GUANINE(10)-N2)-METHYLTRANSFERASE HOMOLOG"/>
    <property type="match status" value="1"/>
</dbReference>
<dbReference type="GO" id="GO:0015667">
    <property type="term" value="F:site-specific DNA-methyltransferase (cytosine-N4-specific) activity"/>
    <property type="evidence" value="ECO:0007669"/>
    <property type="project" value="UniProtKB-EC"/>
</dbReference>
<proteinExistence type="inferred from homology"/>
<dbReference type="GO" id="GO:0008170">
    <property type="term" value="F:N-methyltransferase activity"/>
    <property type="evidence" value="ECO:0007669"/>
    <property type="project" value="InterPro"/>
</dbReference>
<evidence type="ECO:0000313" key="10">
    <source>
        <dbReference type="EMBL" id="PJE72760.1"/>
    </source>
</evidence>
<evidence type="ECO:0000256" key="7">
    <source>
        <dbReference type="ARBA" id="ARBA00023125"/>
    </source>
</evidence>
<keyword evidence="4" id="KW-0808">Transferase</keyword>
<protein>
    <recommendedName>
        <fullName evidence="2">site-specific DNA-methyltransferase (cytosine-N(4)-specific)</fullName>
        <ecNumber evidence="2">2.1.1.113</ecNumber>
    </recommendedName>
</protein>
<evidence type="ECO:0000259" key="9">
    <source>
        <dbReference type="Pfam" id="PF01555"/>
    </source>
</evidence>
<accession>A0A2M8L843</accession>
<dbReference type="GO" id="GO:0003677">
    <property type="term" value="F:DNA binding"/>
    <property type="evidence" value="ECO:0007669"/>
    <property type="project" value="UniProtKB-KW"/>
</dbReference>
<dbReference type="EC" id="2.1.1.113" evidence="2"/>
<evidence type="ECO:0000256" key="4">
    <source>
        <dbReference type="ARBA" id="ARBA00022679"/>
    </source>
</evidence>
<gene>
    <name evidence="10" type="ORF">COV00_03535</name>
</gene>
<dbReference type="InterPro" id="IPR029063">
    <property type="entry name" value="SAM-dependent_MTases_sf"/>
</dbReference>
<keyword evidence="3" id="KW-0489">Methyltransferase</keyword>